<evidence type="ECO:0000313" key="2">
    <source>
        <dbReference type="EMBL" id="CAG8635223.1"/>
    </source>
</evidence>
<protein>
    <submittedName>
        <fullName evidence="2">22528_t:CDS:1</fullName>
    </submittedName>
</protein>
<evidence type="ECO:0000313" key="3">
    <source>
        <dbReference type="Proteomes" id="UP000789405"/>
    </source>
</evidence>
<feature type="compositionally biased region" description="Polar residues" evidence="1">
    <location>
        <begin position="203"/>
        <end position="215"/>
    </location>
</feature>
<comment type="caution">
    <text evidence="2">The sequence shown here is derived from an EMBL/GenBank/DDBJ whole genome shotgun (WGS) entry which is preliminary data.</text>
</comment>
<evidence type="ECO:0000256" key="1">
    <source>
        <dbReference type="SAM" id="MobiDB-lite"/>
    </source>
</evidence>
<dbReference type="AlphaFoldDB" id="A0A9N9GUF0"/>
<keyword evidence="3" id="KW-1185">Reference proteome</keyword>
<reference evidence="2" key="1">
    <citation type="submission" date="2021-06" db="EMBL/GenBank/DDBJ databases">
        <authorList>
            <person name="Kallberg Y."/>
            <person name="Tangrot J."/>
            <person name="Rosling A."/>
        </authorList>
    </citation>
    <scope>NUCLEOTIDE SEQUENCE</scope>
    <source>
        <strain evidence="2">MA453B</strain>
    </source>
</reference>
<name>A0A9N9GUF0_9GLOM</name>
<sequence length="332" mass="37025">MSLRSISSPVATTLTQPSPSNDLYNTSYNKPFSIIDDRECENGGFVICDKDESSLQNNSPSSLNYFLNYSSSPSSLSLVTALANLSATTSVKDISLWSSKEFSILASALEKFIPFIRFLQISSSDFYKKVKPFNSILPFDLYDDILQYHLVPDSVPHDDLSQPERAAIDSVIIERKHAALIASWIDGRGLCNDDSNNEKSHDNCTSSSPTGSRNIMSRVRDPARAINYYKNYGPSFGRDDLKMAGNFKLDSRCCCKQGDYELPIRENTGYFSVDEYEVFSIHRRRPLGKEEDKSIGGFNNSLNDGENKSISDSIGIAYQSGRSGNMTRSLTY</sequence>
<dbReference type="EMBL" id="CAJVPY010005092">
    <property type="protein sequence ID" value="CAG8635223.1"/>
    <property type="molecule type" value="Genomic_DNA"/>
</dbReference>
<gene>
    <name evidence="2" type="ORF">DERYTH_LOCUS9360</name>
</gene>
<organism evidence="2 3">
    <name type="scientific">Dentiscutata erythropus</name>
    <dbReference type="NCBI Taxonomy" id="1348616"/>
    <lineage>
        <taxon>Eukaryota</taxon>
        <taxon>Fungi</taxon>
        <taxon>Fungi incertae sedis</taxon>
        <taxon>Mucoromycota</taxon>
        <taxon>Glomeromycotina</taxon>
        <taxon>Glomeromycetes</taxon>
        <taxon>Diversisporales</taxon>
        <taxon>Gigasporaceae</taxon>
        <taxon>Dentiscutata</taxon>
    </lineage>
</organism>
<feature type="region of interest" description="Disordered" evidence="1">
    <location>
        <begin position="197"/>
        <end position="217"/>
    </location>
</feature>
<dbReference type="Proteomes" id="UP000789405">
    <property type="component" value="Unassembled WGS sequence"/>
</dbReference>
<proteinExistence type="predicted"/>
<dbReference type="OrthoDB" id="2435836at2759"/>
<accession>A0A9N9GUF0</accession>